<feature type="compositionally biased region" description="Acidic residues" evidence="8">
    <location>
        <begin position="533"/>
        <end position="542"/>
    </location>
</feature>
<dbReference type="GO" id="GO:0005788">
    <property type="term" value="C:endoplasmic reticulum lumen"/>
    <property type="evidence" value="ECO:0007669"/>
    <property type="project" value="UniProtKB-UniRule"/>
</dbReference>
<comment type="similarity">
    <text evidence="2 7">Belongs to the OS-9 family.</text>
</comment>
<evidence type="ECO:0000256" key="4">
    <source>
        <dbReference type="ARBA" id="ARBA00022734"/>
    </source>
</evidence>
<evidence type="ECO:0000256" key="3">
    <source>
        <dbReference type="ARBA" id="ARBA00022729"/>
    </source>
</evidence>
<keyword evidence="4 7" id="KW-0430">Lectin</keyword>
<dbReference type="GO" id="GO:0030246">
    <property type="term" value="F:carbohydrate binding"/>
    <property type="evidence" value="ECO:0007669"/>
    <property type="project" value="UniProtKB-UniRule"/>
</dbReference>
<evidence type="ECO:0000256" key="8">
    <source>
        <dbReference type="SAM" id="MobiDB-lite"/>
    </source>
</evidence>
<dbReference type="OrthoDB" id="448954at2759"/>
<organism evidence="10 11">
    <name type="scientific">Xylaria multiplex</name>
    <dbReference type="NCBI Taxonomy" id="323545"/>
    <lineage>
        <taxon>Eukaryota</taxon>
        <taxon>Fungi</taxon>
        <taxon>Dikarya</taxon>
        <taxon>Ascomycota</taxon>
        <taxon>Pezizomycotina</taxon>
        <taxon>Sordariomycetes</taxon>
        <taxon>Xylariomycetidae</taxon>
        <taxon>Xylariales</taxon>
        <taxon>Xylariaceae</taxon>
        <taxon>Xylaria</taxon>
    </lineage>
</organism>
<comment type="function">
    <text evidence="7">Lectin involved in the quality control of the secretory pathway. As a member of the endoplasmic reticulum-associated degradation lumenal (ERAD-L) surveillance system, targets misfolded endoplasmic reticulum lumenal glycoproteins for degradation.</text>
</comment>
<keyword evidence="7" id="KW-0472">Membrane</keyword>
<dbReference type="AlphaFoldDB" id="A0A7C8IKM6"/>
<keyword evidence="5 7" id="KW-0256">Endoplasmic reticulum</keyword>
<dbReference type="InterPro" id="IPR045149">
    <property type="entry name" value="OS-9-like"/>
</dbReference>
<evidence type="ECO:0000256" key="6">
    <source>
        <dbReference type="ARBA" id="ARBA00023157"/>
    </source>
</evidence>
<accession>A0A7C8IKM6</accession>
<dbReference type="EMBL" id="WUBL01000099">
    <property type="protein sequence ID" value="KAF2966021.1"/>
    <property type="molecule type" value="Genomic_DNA"/>
</dbReference>
<gene>
    <name evidence="10" type="ORF">GQX73_g7567</name>
</gene>
<evidence type="ECO:0000256" key="1">
    <source>
        <dbReference type="ARBA" id="ARBA00004367"/>
    </source>
</evidence>
<feature type="domain" description="MRH" evidence="9">
    <location>
        <begin position="165"/>
        <end position="332"/>
    </location>
</feature>
<dbReference type="Gene3D" id="2.70.130.10">
    <property type="entry name" value="Mannose-6-phosphate receptor binding domain"/>
    <property type="match status" value="1"/>
</dbReference>
<dbReference type="SUPFAM" id="SSF50911">
    <property type="entry name" value="Mannose 6-phosphate receptor domain"/>
    <property type="match status" value="1"/>
</dbReference>
<feature type="region of interest" description="Disordered" evidence="8">
    <location>
        <begin position="215"/>
        <end position="267"/>
    </location>
</feature>
<dbReference type="InParanoid" id="A0A7C8IKM6"/>
<keyword evidence="6" id="KW-1015">Disulfide bond</keyword>
<protein>
    <recommendedName>
        <fullName evidence="7">Endoplasmic reticulum lectin</fullName>
    </recommendedName>
    <alternativeName>
        <fullName evidence="7">Protein OS-9 homolog</fullName>
    </alternativeName>
</protein>
<dbReference type="PANTHER" id="PTHR15414:SF0">
    <property type="entry name" value="ENDOPLASMIC RETICULUM LECTIN 1"/>
    <property type="match status" value="1"/>
</dbReference>
<dbReference type="GO" id="GO:0030970">
    <property type="term" value="P:retrograde protein transport, ER to cytosol"/>
    <property type="evidence" value="ECO:0007669"/>
    <property type="project" value="TreeGrafter"/>
</dbReference>
<keyword evidence="3" id="KW-0732">Signal</keyword>
<keyword evidence="11" id="KW-1185">Reference proteome</keyword>
<evidence type="ECO:0000256" key="2">
    <source>
        <dbReference type="ARBA" id="ARBA00009918"/>
    </source>
</evidence>
<dbReference type="GO" id="GO:0030968">
    <property type="term" value="P:endoplasmic reticulum unfolded protein response"/>
    <property type="evidence" value="ECO:0007669"/>
    <property type="project" value="UniProtKB-UniRule"/>
</dbReference>
<evidence type="ECO:0000313" key="10">
    <source>
        <dbReference type="EMBL" id="KAF2966021.1"/>
    </source>
</evidence>
<dbReference type="InterPro" id="IPR012913">
    <property type="entry name" value="OS9-like_dom"/>
</dbReference>
<dbReference type="PANTHER" id="PTHR15414">
    <property type="entry name" value="OS-9-RELATED"/>
    <property type="match status" value="1"/>
</dbReference>
<evidence type="ECO:0000259" key="9">
    <source>
        <dbReference type="PROSITE" id="PS51914"/>
    </source>
</evidence>
<comment type="subcellular location">
    <subcellularLocation>
        <location evidence="1 7">Endoplasmic reticulum membrane</location>
        <topology evidence="1 7">Peripheral membrane protein</topology>
        <orientation evidence="1 7">Lumenal side</orientation>
    </subcellularLocation>
</comment>
<dbReference type="GO" id="GO:0005789">
    <property type="term" value="C:endoplasmic reticulum membrane"/>
    <property type="evidence" value="ECO:0007669"/>
    <property type="project" value="UniProtKB-SubCell"/>
</dbReference>
<dbReference type="InterPro" id="IPR009011">
    <property type="entry name" value="Man6P_isomerase_rcpt-bd_dom_sf"/>
</dbReference>
<comment type="caution">
    <text evidence="10">The sequence shown here is derived from an EMBL/GenBank/DDBJ whole genome shotgun (WGS) entry which is preliminary data.</text>
</comment>
<dbReference type="Proteomes" id="UP000481858">
    <property type="component" value="Unassembled WGS sequence"/>
</dbReference>
<evidence type="ECO:0000256" key="5">
    <source>
        <dbReference type="ARBA" id="ARBA00022824"/>
    </source>
</evidence>
<sequence length="542" mass="59241">MRRLPELVAVCAWAQLCRARQPGFSVHHDLLAYPQFEVVISDTYISESDAQALLDSPDVAHPSYDAGLASQTDIIITPTVRAASEHGHEHHDQGVAGAHGKGTLANAESYEIMSMPPHRYLCAIPVIETPPAPNKTATELAKAEEARELARASAHGWDLVNELDGKCLYYMSGWWSYRFCYGQDVVQFHAIASSVKSGPPMRDVNTAEYVLGRVPDPHVASRPSRRGQQQQQHQPREQREQNPQGATPLAAPAAAAAVPAPPNTDLQVKGDQRYLVQRMGDGTVCDLTGRERTIEIQYHCSPESTQDRIGWIKEVTTCSYLMMVNTPRLCVDVAFQPPKEERANIISCRAIVSESGQAEWHARKTLEAQAAMVGRAKEAARSPIVIGGVVVGGRQMLGKGEDGKEAPKLSPPRNFLGSSGGGLEKLVEIVASAAGKDEGGEVNIMTEEQLQELDISPEIIESLRKEIEKLAGDKGWQLKMIDLGNNNRELVGIIEDDDDNDDEKSNDNTRKNEKEGGKTGEGKAGGRDKGEGSEEQFFQEEL</sequence>
<feature type="region of interest" description="Disordered" evidence="8">
    <location>
        <begin position="493"/>
        <end position="542"/>
    </location>
</feature>
<dbReference type="Pfam" id="PF07915">
    <property type="entry name" value="PRKCSH"/>
    <property type="match status" value="1"/>
</dbReference>
<feature type="compositionally biased region" description="Basic and acidic residues" evidence="8">
    <location>
        <begin position="503"/>
        <end position="532"/>
    </location>
</feature>
<evidence type="ECO:0000313" key="11">
    <source>
        <dbReference type="Proteomes" id="UP000481858"/>
    </source>
</evidence>
<reference evidence="10 11" key="1">
    <citation type="submission" date="2019-12" db="EMBL/GenBank/DDBJ databases">
        <title>Draft genome sequence of the ascomycete Xylaria multiplex DSM 110363.</title>
        <authorList>
            <person name="Buettner E."/>
            <person name="Kellner H."/>
        </authorList>
    </citation>
    <scope>NUCLEOTIDE SEQUENCE [LARGE SCALE GENOMIC DNA]</scope>
    <source>
        <strain evidence="10 11">DSM 110363</strain>
    </source>
</reference>
<dbReference type="InterPro" id="IPR044865">
    <property type="entry name" value="MRH_dom"/>
</dbReference>
<dbReference type="PROSITE" id="PS51914">
    <property type="entry name" value="MRH"/>
    <property type="match status" value="1"/>
</dbReference>
<proteinExistence type="inferred from homology"/>
<feature type="compositionally biased region" description="Low complexity" evidence="8">
    <location>
        <begin position="241"/>
        <end position="258"/>
    </location>
</feature>
<name>A0A7C8IKM6_9PEZI</name>
<evidence type="ECO:0000256" key="7">
    <source>
        <dbReference type="RuleBase" id="RU369099"/>
    </source>
</evidence>